<evidence type="ECO:0000313" key="2">
    <source>
        <dbReference type="Proteomes" id="UP000468531"/>
    </source>
</evidence>
<name>A0A6P1BMP3_9BRAD</name>
<protein>
    <submittedName>
        <fullName evidence="1">Uncharacterized protein</fullName>
    </submittedName>
</protein>
<dbReference type="Proteomes" id="UP000468531">
    <property type="component" value="Unassembled WGS sequence"/>
</dbReference>
<sequence>MRFELLAQPFSASFTLDLSGGSSEELMPVATWLFDHTLRDVQDAALRKRAPFQLPQACREFTLQKLQIFNIDIVVVTHRLLSPQTDNVLMLTPATDFLSPRRHGTG</sequence>
<dbReference type="RefSeq" id="WP_163157593.1">
    <property type="nucleotide sequence ID" value="NZ_VKHP01000108.1"/>
</dbReference>
<accession>A0A6P1BMP3</accession>
<dbReference type="AlphaFoldDB" id="A0A6P1BMP3"/>
<gene>
    <name evidence="1" type="ORF">FNJ47_24405</name>
</gene>
<dbReference type="EMBL" id="VKHP01000108">
    <property type="protein sequence ID" value="NEU98881.1"/>
    <property type="molecule type" value="Genomic_DNA"/>
</dbReference>
<evidence type="ECO:0000313" key="1">
    <source>
        <dbReference type="EMBL" id="NEU98881.1"/>
    </source>
</evidence>
<organism evidence="1 2">
    <name type="scientific">Bradyrhizobium uaiense</name>
    <dbReference type="NCBI Taxonomy" id="2594946"/>
    <lineage>
        <taxon>Bacteria</taxon>
        <taxon>Pseudomonadati</taxon>
        <taxon>Pseudomonadota</taxon>
        <taxon>Alphaproteobacteria</taxon>
        <taxon>Hyphomicrobiales</taxon>
        <taxon>Nitrobacteraceae</taxon>
        <taxon>Bradyrhizobium</taxon>
    </lineage>
</organism>
<proteinExistence type="predicted"/>
<keyword evidence="2" id="KW-1185">Reference proteome</keyword>
<comment type="caution">
    <text evidence="1">The sequence shown here is derived from an EMBL/GenBank/DDBJ whole genome shotgun (WGS) entry which is preliminary data.</text>
</comment>
<reference evidence="1 2" key="1">
    <citation type="journal article" date="2020" name="Arch. Microbiol.">
        <title>Bradyrhizobium uaiense sp. nov., a new highly efficient cowpea symbiont.</title>
        <authorList>
            <person name="Cabral Michel D."/>
            <person name="Azarias Guimaraes A."/>
            <person name="Martins da Costa E."/>
            <person name="Soares de Carvalho T."/>
            <person name="Balsanelli E."/>
            <person name="Willems A."/>
            <person name="Maltempi de Souza E."/>
            <person name="de Souza Moreira F.M."/>
        </authorList>
    </citation>
    <scope>NUCLEOTIDE SEQUENCE [LARGE SCALE GENOMIC DNA]</scope>
    <source>
        <strain evidence="1 2">UFLA 03-164</strain>
    </source>
</reference>